<accession>A0A6L2MJ93</accession>
<keyword evidence="3" id="KW-0548">Nucleotidyltransferase</keyword>
<dbReference type="Pfam" id="PF14223">
    <property type="entry name" value="Retrotran_gag_2"/>
    <property type="match status" value="1"/>
</dbReference>
<organism evidence="3">
    <name type="scientific">Tanacetum cinerariifolium</name>
    <name type="common">Dalmatian daisy</name>
    <name type="synonym">Chrysanthemum cinerariifolium</name>
    <dbReference type="NCBI Taxonomy" id="118510"/>
    <lineage>
        <taxon>Eukaryota</taxon>
        <taxon>Viridiplantae</taxon>
        <taxon>Streptophyta</taxon>
        <taxon>Embryophyta</taxon>
        <taxon>Tracheophyta</taxon>
        <taxon>Spermatophyta</taxon>
        <taxon>Magnoliopsida</taxon>
        <taxon>eudicotyledons</taxon>
        <taxon>Gunneridae</taxon>
        <taxon>Pentapetalae</taxon>
        <taxon>asterids</taxon>
        <taxon>campanulids</taxon>
        <taxon>Asterales</taxon>
        <taxon>Asteraceae</taxon>
        <taxon>Asteroideae</taxon>
        <taxon>Anthemideae</taxon>
        <taxon>Anthemidinae</taxon>
        <taxon>Tanacetum</taxon>
    </lineage>
</organism>
<dbReference type="FunFam" id="3.30.70.270:FF:000020">
    <property type="entry name" value="Transposon Tf2-6 polyprotein-like Protein"/>
    <property type="match status" value="1"/>
</dbReference>
<evidence type="ECO:0000259" key="2">
    <source>
        <dbReference type="Pfam" id="PF17919"/>
    </source>
</evidence>
<feature type="compositionally biased region" description="Low complexity" evidence="1">
    <location>
        <begin position="297"/>
        <end position="309"/>
    </location>
</feature>
<name>A0A6L2MJ93_TANCI</name>
<gene>
    <name evidence="3" type="ORF">Tci_045305</name>
</gene>
<comment type="caution">
    <text evidence="3">The sequence shown here is derived from an EMBL/GenBank/DDBJ whole genome shotgun (WGS) entry which is preliminary data.</text>
</comment>
<evidence type="ECO:0000256" key="1">
    <source>
        <dbReference type="SAM" id="MobiDB-lite"/>
    </source>
</evidence>
<dbReference type="EMBL" id="BKCJ010006665">
    <property type="protein sequence ID" value="GEU73327.1"/>
    <property type="molecule type" value="Genomic_DNA"/>
</dbReference>
<evidence type="ECO:0000313" key="3">
    <source>
        <dbReference type="EMBL" id="GEU73327.1"/>
    </source>
</evidence>
<keyword evidence="3" id="KW-0808">Transferase</keyword>
<dbReference type="PANTHER" id="PTHR33064">
    <property type="entry name" value="POL PROTEIN"/>
    <property type="match status" value="1"/>
</dbReference>
<dbReference type="PANTHER" id="PTHR33064:SF37">
    <property type="entry name" value="RIBONUCLEASE H"/>
    <property type="match status" value="1"/>
</dbReference>
<dbReference type="InterPro" id="IPR041577">
    <property type="entry name" value="RT_RNaseH_2"/>
</dbReference>
<sequence length="851" mass="96948">MPLLKKIALLMKTRSKCGQRHINNSQSRVTVILGRLYIALGLRFKVEECSSAPTARSTGGFRVDHGFVGTQDAEIRRDLNREIGYEITDVWEDADEISNEIPATDVAELCQNMINFVTTVRPQTTNTARRGTDSAEDIVDLDGSTTETTRASPATTTTTTPVTNAQLKALIDQGVVDALEVRDPDRSRMAMTAIIQERNTLMKMMTAKYCPRNEIKKLEIEIWKLKVKGTNVTSYTQRFQELSLIGLPDMIHGSVMASKPKTMQDAVDFTIELMDKKICTFAERQTKNKRKSEVTSRNNQNQQQQNKRQNTGRAYTTGSGEKKPYEGTKPLCSKCNYHHDGPNKNEHKEYLKAILELLKKEELYAKFSKCEFWIPKVQFLGHVIDSQVIHMDPANIESIKDWASPKTPTKIRQFLGLAGYYRIFIKGFSKITKSMTNLTQKGVKFDWGDKEEAAFQLIKQKLCSAPILALPDGSKDFVVYCDVSHKGLDTNGMIKVLPPKTTEEVVAREGERKARTTLLMALVEDHLEKFHKMADAKEMWEAIKSRFCGNDESKKMHKYLLKQQFEGFFVSDNGYDRFRTLLRQFEIHGAGVSHEDANQKFLRSLTSSWSQVDLIMRTKPGLDTLSFDNLYNYLRVFEHDVKGTTASSSSNTYNVAFVSADNTSSTNEVSTTYSVSSPSVLKSQKEGSSLYTDEVIHSFFANQSSAPQLDYDDLEQINDDDMEEMDLKWSVAMISLRIKNFHKRIGRKLHFDTKDLVSFYKTKVECFNFHKIGNFARYCRAKGTQYSRKRDEGYNGKKARDNGRRHAYQDDLKALVTIDREDIDWSRHVEEDAQNYAMMAYTSSNSGSPNE</sequence>
<dbReference type="InterPro" id="IPR043128">
    <property type="entry name" value="Rev_trsase/Diguanyl_cyclase"/>
</dbReference>
<dbReference type="SUPFAM" id="SSF56672">
    <property type="entry name" value="DNA/RNA polymerases"/>
    <property type="match status" value="1"/>
</dbReference>
<dbReference type="Pfam" id="PF17919">
    <property type="entry name" value="RT_RNaseH_2"/>
    <property type="match status" value="1"/>
</dbReference>
<dbReference type="GO" id="GO:0003964">
    <property type="term" value="F:RNA-directed DNA polymerase activity"/>
    <property type="evidence" value="ECO:0007669"/>
    <property type="project" value="UniProtKB-KW"/>
</dbReference>
<dbReference type="Gene3D" id="3.30.70.270">
    <property type="match status" value="2"/>
</dbReference>
<keyword evidence="3" id="KW-0695">RNA-directed DNA polymerase</keyword>
<dbReference type="InterPro" id="IPR043502">
    <property type="entry name" value="DNA/RNA_pol_sf"/>
</dbReference>
<dbReference type="InterPro" id="IPR051320">
    <property type="entry name" value="Viral_Replic_Matur_Polypro"/>
</dbReference>
<feature type="non-terminal residue" evidence="3">
    <location>
        <position position="851"/>
    </location>
</feature>
<feature type="domain" description="Reverse transcriptase/retrotransposon-derived protein RNase H-like" evidence="2">
    <location>
        <begin position="447"/>
        <end position="488"/>
    </location>
</feature>
<dbReference type="AlphaFoldDB" id="A0A6L2MJ93"/>
<protein>
    <submittedName>
        <fullName evidence="3">Putative reverse transcriptase domain-containing protein</fullName>
    </submittedName>
</protein>
<reference evidence="3" key="1">
    <citation type="journal article" date="2019" name="Sci. Rep.">
        <title>Draft genome of Tanacetum cinerariifolium, the natural source of mosquito coil.</title>
        <authorList>
            <person name="Yamashiro T."/>
            <person name="Shiraishi A."/>
            <person name="Satake H."/>
            <person name="Nakayama K."/>
        </authorList>
    </citation>
    <scope>NUCLEOTIDE SEQUENCE</scope>
</reference>
<proteinExistence type="predicted"/>
<feature type="region of interest" description="Disordered" evidence="1">
    <location>
        <begin position="285"/>
        <end position="325"/>
    </location>
</feature>